<name>A0A4P2VKL4_FLUSA</name>
<feature type="transmembrane region" description="Helical" evidence="3">
    <location>
        <begin position="7"/>
        <end position="26"/>
    </location>
</feature>
<dbReference type="KEGG" id="sbf:JCM31447_02520"/>
<dbReference type="Pfam" id="PF01103">
    <property type="entry name" value="Omp85"/>
    <property type="match status" value="1"/>
</dbReference>
<dbReference type="InterPro" id="IPR000184">
    <property type="entry name" value="Bac_surfAg_D15"/>
</dbReference>
<keyword evidence="2 3" id="KW-0472">Membrane</keyword>
<evidence type="ECO:0000313" key="6">
    <source>
        <dbReference type="EMBL" id="BBH51829.1"/>
    </source>
</evidence>
<reference evidence="6 7" key="1">
    <citation type="submission" date="2018-12" db="EMBL/GenBank/DDBJ databases">
        <title>Rubrispira sanarue gen. nov., sp., nov., a member of the order Silvanigrellales, isolated from a brackish lake in Hamamatsu Japan.</title>
        <authorList>
            <person name="Maejima Y."/>
            <person name="Iino T."/>
            <person name="Muraguchi Y."/>
            <person name="Fukuda K."/>
            <person name="Nojiri H."/>
            <person name="Ohkuma M."/>
            <person name="Moriuchi R."/>
            <person name="Dohra H."/>
            <person name="Kimbara K."/>
            <person name="Shintani M."/>
        </authorList>
    </citation>
    <scope>NUCLEOTIDE SEQUENCE [LARGE SCALE GENOMIC DNA]</scope>
    <source>
        <strain evidence="6 7">RF1110005</strain>
    </source>
</reference>
<dbReference type="GO" id="GO:0019867">
    <property type="term" value="C:outer membrane"/>
    <property type="evidence" value="ECO:0007669"/>
    <property type="project" value="InterPro"/>
</dbReference>
<evidence type="ECO:0000259" key="5">
    <source>
        <dbReference type="Pfam" id="PF07244"/>
    </source>
</evidence>
<dbReference type="Gene3D" id="2.40.160.50">
    <property type="entry name" value="membrane protein fhac: a member of the omp85/tpsb transporter family"/>
    <property type="match status" value="1"/>
</dbReference>
<gene>
    <name evidence="6" type="ORF">JCM31447_02520</name>
</gene>
<feature type="domain" description="POTRA" evidence="5">
    <location>
        <begin position="214"/>
        <end position="271"/>
    </location>
</feature>
<evidence type="ECO:0000256" key="2">
    <source>
        <dbReference type="ARBA" id="ARBA00023136"/>
    </source>
</evidence>
<evidence type="ECO:0000256" key="3">
    <source>
        <dbReference type="SAM" id="Phobius"/>
    </source>
</evidence>
<feature type="domain" description="POTRA" evidence="5">
    <location>
        <begin position="353"/>
        <end position="437"/>
    </location>
</feature>
<dbReference type="Gene3D" id="3.10.20.310">
    <property type="entry name" value="membrane protein fhac"/>
    <property type="match status" value="4"/>
</dbReference>
<dbReference type="InterPro" id="IPR010827">
    <property type="entry name" value="BamA/TamA_POTRA"/>
</dbReference>
<dbReference type="EMBL" id="AP019368">
    <property type="protein sequence ID" value="BBH51829.1"/>
    <property type="molecule type" value="Genomic_DNA"/>
</dbReference>
<dbReference type="Pfam" id="PF07244">
    <property type="entry name" value="POTRA"/>
    <property type="match status" value="4"/>
</dbReference>
<proteinExistence type="predicted"/>
<feature type="domain" description="Bacterial surface antigen (D15)" evidence="4">
    <location>
        <begin position="604"/>
        <end position="1004"/>
    </location>
</feature>
<accession>A0A4P2VKL4</accession>
<comment type="subcellular location">
    <subcellularLocation>
        <location evidence="1">Membrane</location>
    </subcellularLocation>
</comment>
<dbReference type="OrthoDB" id="5287261at2"/>
<evidence type="ECO:0000256" key="1">
    <source>
        <dbReference type="ARBA" id="ARBA00004370"/>
    </source>
</evidence>
<feature type="domain" description="POTRA" evidence="5">
    <location>
        <begin position="114"/>
        <end position="191"/>
    </location>
</feature>
<dbReference type="AlphaFoldDB" id="A0A4P2VKL4"/>
<dbReference type="RefSeq" id="WP_130605738.1">
    <property type="nucleotide sequence ID" value="NZ_AP019368.1"/>
</dbReference>
<evidence type="ECO:0000259" key="4">
    <source>
        <dbReference type="Pfam" id="PF01103"/>
    </source>
</evidence>
<feature type="domain" description="POTRA" evidence="5">
    <location>
        <begin position="440"/>
        <end position="522"/>
    </location>
</feature>
<keyword evidence="3" id="KW-0812">Transmembrane</keyword>
<keyword evidence="7" id="KW-1185">Reference proteome</keyword>
<protein>
    <recommendedName>
        <fullName evidence="8">Outer membrane protein assembly factor BamA</fullName>
    </recommendedName>
</protein>
<evidence type="ECO:0008006" key="8">
    <source>
        <dbReference type="Google" id="ProtNLM"/>
    </source>
</evidence>
<sequence length="1049" mass="117792">MAVNKKYILNFLMSILITFNFFTSYANAQINKVTAIGSAFEQTNVEIRFYIDGKEQGFPQEILNDLGTVPFYELDDAIITKLIDTGIYQEIIIKKGQLDKKGNIFIVNAKTIKRIQDVFFSGLSSAESLEFERIIVSQRGRPFKASAANADSKEIEKNLIQKGYPNAKVIKYSIKELSPDSIRLNFEIKKGNPCHIDQVTVQDSLSNILNFLTIPIETGSICNLSAINESLDQLKENYWEQGFLEANVKLQEISYSENRESAKITLQIEKGRKTTFQIFDEDSQLMNNDFLVSKQGLTYSDIILLSDADLNAILTDFYKKQGYAFVNISNPERIVDKNGNTTLKFLLKRGAYVKIGKVTFIGTLPESESKVLQEMGLSSSFFSGSIPFYQENLNIYRDNLKKYLLSRGYLEAQVSNPDYVPNESSTEMNLVFRVDKGIKYLINSISFQGIPSDFELNNDKLSKMVQFGTVYSSDVLQNVLIEIKRQLLSAGYLYNEVKIEHAILPESKFEKYVNLVVKIDPGQIVRIRNIYIDTDFFGKELSILSASGLETGDIFSQESFDAARQSLIRHELFSTVSIEPLDINSIERKELRVDIIIHARSRSGYTLGISPGYGTLRGYNFGIDFTLNRLNNDGLKMISSASVSQERQQQNFASTETRQILGRQITLGFSEPLFKLGPLRTPFDATASVGYKVIAETLTNREYFTVNLKADWKPTFFDLNWNISQSITHESSNSTSSESAIVQVLDSPSIIIRELTSSVTLDNTDNPAWPTKGSRHNLQVSFARFGLDSEVQYNRYVVSTDLYFPLYKKLSGAITLGGKFIVDTVNKSGDTVTPPASRRETLTDTALVRGFPETYGSAAPGPLLWVHYNQSNPTLNCPTQLTSIGATNLIYFKAEARYRFNDNIGFVAFFDTATNYFSRAEINNINKFIQNRISSVPSSTDCVPDQAALITTGSVNLKSSNFIEQYWRQAYVSTGFGFRYIVSNYATISLDYGYPLKDPSSNETGCVSPAEALNATTPPRCVTRIQDSAYINNAIQFKGALHLKVGAQF</sequence>
<keyword evidence="3" id="KW-1133">Transmembrane helix</keyword>
<organism evidence="6 7">
    <name type="scientific">Fluviispira sanaruensis</name>
    <dbReference type="NCBI Taxonomy" id="2493639"/>
    <lineage>
        <taxon>Bacteria</taxon>
        <taxon>Pseudomonadati</taxon>
        <taxon>Bdellovibrionota</taxon>
        <taxon>Oligoflexia</taxon>
        <taxon>Silvanigrellales</taxon>
        <taxon>Silvanigrellaceae</taxon>
        <taxon>Fluviispira</taxon>
    </lineage>
</organism>
<evidence type="ECO:0000313" key="7">
    <source>
        <dbReference type="Proteomes" id="UP000291236"/>
    </source>
</evidence>
<dbReference type="Proteomes" id="UP000291236">
    <property type="component" value="Chromosome"/>
</dbReference>